<sequence>MVKTKNCKPFCPGGRRSEEQFILAIWFLCSRVYWRGNLATGYDPWQATLSPVLIVLICVVIVLILVVIAIIIIVKARGRTDSEKDKSKHGTDK</sequence>
<evidence type="ECO:0000313" key="2">
    <source>
        <dbReference type="EMBL" id="GIX88065.1"/>
    </source>
</evidence>
<evidence type="ECO:0000313" key="3">
    <source>
        <dbReference type="Proteomes" id="UP001054945"/>
    </source>
</evidence>
<accession>A0AAV4NUT4</accession>
<gene>
    <name evidence="2" type="ORF">CEXT_787671</name>
</gene>
<keyword evidence="1" id="KW-0472">Membrane</keyword>
<evidence type="ECO:0000256" key="1">
    <source>
        <dbReference type="SAM" id="Phobius"/>
    </source>
</evidence>
<dbReference type="EMBL" id="BPLR01003731">
    <property type="protein sequence ID" value="GIX88065.1"/>
    <property type="molecule type" value="Genomic_DNA"/>
</dbReference>
<reference evidence="2 3" key="1">
    <citation type="submission" date="2021-06" db="EMBL/GenBank/DDBJ databases">
        <title>Caerostris extrusa draft genome.</title>
        <authorList>
            <person name="Kono N."/>
            <person name="Arakawa K."/>
        </authorList>
    </citation>
    <scope>NUCLEOTIDE SEQUENCE [LARGE SCALE GENOMIC DNA]</scope>
</reference>
<keyword evidence="3" id="KW-1185">Reference proteome</keyword>
<organism evidence="2 3">
    <name type="scientific">Caerostris extrusa</name>
    <name type="common">Bark spider</name>
    <name type="synonym">Caerostris bankana</name>
    <dbReference type="NCBI Taxonomy" id="172846"/>
    <lineage>
        <taxon>Eukaryota</taxon>
        <taxon>Metazoa</taxon>
        <taxon>Ecdysozoa</taxon>
        <taxon>Arthropoda</taxon>
        <taxon>Chelicerata</taxon>
        <taxon>Arachnida</taxon>
        <taxon>Araneae</taxon>
        <taxon>Araneomorphae</taxon>
        <taxon>Entelegynae</taxon>
        <taxon>Araneoidea</taxon>
        <taxon>Araneidae</taxon>
        <taxon>Caerostris</taxon>
    </lineage>
</organism>
<proteinExistence type="predicted"/>
<keyword evidence="1" id="KW-0812">Transmembrane</keyword>
<name>A0AAV4NUT4_CAEEX</name>
<keyword evidence="1" id="KW-1133">Transmembrane helix</keyword>
<comment type="caution">
    <text evidence="2">The sequence shown here is derived from an EMBL/GenBank/DDBJ whole genome shotgun (WGS) entry which is preliminary data.</text>
</comment>
<protein>
    <submittedName>
        <fullName evidence="2">Uncharacterized protein</fullName>
    </submittedName>
</protein>
<dbReference type="AlphaFoldDB" id="A0AAV4NUT4"/>
<dbReference type="Proteomes" id="UP001054945">
    <property type="component" value="Unassembled WGS sequence"/>
</dbReference>
<feature type="transmembrane region" description="Helical" evidence="1">
    <location>
        <begin position="52"/>
        <end position="74"/>
    </location>
</feature>